<dbReference type="PIRSF" id="PIRSF006221">
    <property type="entry name" value="Ketosamine-3-kinase"/>
    <property type="match status" value="1"/>
</dbReference>
<dbReference type="InterPro" id="IPR011009">
    <property type="entry name" value="Kinase-like_dom_sf"/>
</dbReference>
<sequence length="299" mass="33638">MTLWQQISEQISLHTTSDFRTTSHISVAGGSINQAFKISNGQRHYFVKLNDLKHGDMFEIEALSLQEMAASKTVHVPQPICTGQYTGQNTALAWLVMEYLELSNRALSSASARQLGQQLSTMHKIYAPLFGWHVNNTIGSTPQSNQQHAHWVDFWREQRLLPQLRLAERNGYGKALSGVSDKLVSDFHVLFTHHQPTPSMLHGDLWGGNAASLTRGTPVIFDPAFYYGDRETDIAMTHLFGGFSADFYAAYNEAWPLDEGFKVRKTFYNLYHILNHLNLFGSGYLGQAISMAEQVLAEI</sequence>
<proteinExistence type="predicted"/>
<dbReference type="PANTHER" id="PTHR12149:SF8">
    <property type="entry name" value="PROTEIN-RIBULOSAMINE 3-KINASE"/>
    <property type="match status" value="1"/>
</dbReference>
<dbReference type="SUPFAM" id="SSF56112">
    <property type="entry name" value="Protein kinase-like (PK-like)"/>
    <property type="match status" value="1"/>
</dbReference>
<dbReference type="PANTHER" id="PTHR12149">
    <property type="entry name" value="FRUCTOSAMINE 3 KINASE-RELATED PROTEIN"/>
    <property type="match status" value="1"/>
</dbReference>
<dbReference type="Pfam" id="PF03881">
    <property type="entry name" value="Fructosamin_kin"/>
    <property type="match status" value="1"/>
</dbReference>
<dbReference type="Gene3D" id="3.30.200.20">
    <property type="entry name" value="Phosphorylase Kinase, domain 1"/>
    <property type="match status" value="1"/>
</dbReference>
<dbReference type="InterPro" id="IPR016477">
    <property type="entry name" value="Fructo-/Ketosamine-3-kinase"/>
</dbReference>
<gene>
    <name evidence="1" type="ORF">MNBD_GAMMA11-573</name>
</gene>
<dbReference type="GO" id="GO:0016301">
    <property type="term" value="F:kinase activity"/>
    <property type="evidence" value="ECO:0007669"/>
    <property type="project" value="UniProtKB-KW"/>
</dbReference>
<dbReference type="AlphaFoldDB" id="A0A3B0YD12"/>
<accession>A0A3B0YD12</accession>
<organism evidence="1">
    <name type="scientific">hydrothermal vent metagenome</name>
    <dbReference type="NCBI Taxonomy" id="652676"/>
    <lineage>
        <taxon>unclassified sequences</taxon>
        <taxon>metagenomes</taxon>
        <taxon>ecological metagenomes</taxon>
    </lineage>
</organism>
<name>A0A3B0YD12_9ZZZZ</name>
<dbReference type="Gene3D" id="3.90.1200.10">
    <property type="match status" value="1"/>
</dbReference>
<evidence type="ECO:0000313" key="1">
    <source>
        <dbReference type="EMBL" id="VAW66256.1"/>
    </source>
</evidence>
<dbReference type="EMBL" id="UOFG01000266">
    <property type="protein sequence ID" value="VAW66256.1"/>
    <property type="molecule type" value="Genomic_DNA"/>
</dbReference>
<protein>
    <submittedName>
        <fullName evidence="1">Ribulosamine/erythrulosamine 3-kinase potentially involved in protein deglycation</fullName>
    </submittedName>
</protein>
<keyword evidence="1" id="KW-0418">Kinase</keyword>
<keyword evidence="1" id="KW-0808">Transferase</keyword>
<reference evidence="1" key="1">
    <citation type="submission" date="2018-06" db="EMBL/GenBank/DDBJ databases">
        <authorList>
            <person name="Zhirakovskaya E."/>
        </authorList>
    </citation>
    <scope>NUCLEOTIDE SEQUENCE</scope>
</reference>